<evidence type="ECO:0000313" key="8">
    <source>
        <dbReference type="EMBL" id="NLR89847.1"/>
    </source>
</evidence>
<evidence type="ECO:0000256" key="4">
    <source>
        <dbReference type="ARBA" id="ARBA00022692"/>
    </source>
</evidence>
<comment type="caution">
    <text evidence="8">The sequence shown here is derived from an EMBL/GenBank/DDBJ whole genome shotgun (WGS) entry which is preliminary data.</text>
</comment>
<evidence type="ECO:0000256" key="3">
    <source>
        <dbReference type="ARBA" id="ARBA00022475"/>
    </source>
</evidence>
<keyword evidence="6 7" id="KW-0472">Membrane</keyword>
<evidence type="ECO:0000256" key="6">
    <source>
        <dbReference type="ARBA" id="ARBA00023136"/>
    </source>
</evidence>
<dbReference type="Proteomes" id="UP000585050">
    <property type="component" value="Unassembled WGS sequence"/>
</dbReference>
<feature type="transmembrane region" description="Helical" evidence="7">
    <location>
        <begin position="32"/>
        <end position="52"/>
    </location>
</feature>
<dbReference type="EMBL" id="JABAIL010000001">
    <property type="protein sequence ID" value="NLR89847.1"/>
    <property type="molecule type" value="Genomic_DNA"/>
</dbReference>
<name>A0A7X8SGT7_9BACT</name>
<dbReference type="Gene3D" id="1.20.1250.20">
    <property type="entry name" value="MFS general substrate transporter like domains"/>
    <property type="match status" value="2"/>
</dbReference>
<feature type="transmembrane region" description="Helical" evidence="7">
    <location>
        <begin position="119"/>
        <end position="137"/>
    </location>
</feature>
<feature type="transmembrane region" description="Helical" evidence="7">
    <location>
        <begin position="59"/>
        <end position="79"/>
    </location>
</feature>
<feature type="transmembrane region" description="Helical" evidence="7">
    <location>
        <begin position="198"/>
        <end position="219"/>
    </location>
</feature>
<accession>A0A7X8SGT7</accession>
<reference evidence="8 9" key="1">
    <citation type="submission" date="2020-04" db="EMBL/GenBank/DDBJ databases">
        <title>Flammeovirga sp. SR4, a novel species isolated from seawater.</title>
        <authorList>
            <person name="Wang X."/>
        </authorList>
    </citation>
    <scope>NUCLEOTIDE SEQUENCE [LARGE SCALE GENOMIC DNA]</scope>
    <source>
        <strain evidence="8 9">SR4</strain>
    </source>
</reference>
<feature type="transmembrane region" description="Helical" evidence="7">
    <location>
        <begin position="149"/>
        <end position="168"/>
    </location>
</feature>
<dbReference type="GO" id="GO:0005886">
    <property type="term" value="C:plasma membrane"/>
    <property type="evidence" value="ECO:0007669"/>
    <property type="project" value="UniProtKB-SubCell"/>
</dbReference>
<dbReference type="SUPFAM" id="SSF103473">
    <property type="entry name" value="MFS general substrate transporter"/>
    <property type="match status" value="2"/>
</dbReference>
<sequence length="390" mass="44230">MTFIAVVSDTMLHPFYPQFFMDKFLVERPEHVGYYLAACCLIIMLAFPFWAWVNKKYHLFDILIITQLVAAALCITIFWVSNIFLFWTIALTMIFFKGSYLLMYPFIMKIDEQENHTSSISILSVIVHLGAILGAFFGGGMLDYVDASYVFFIMAAGDLIQFGVCLYLKKIHDTSTETSATKEDEKEEESASTWAPHVLKIGGITMVLYFSTFLIRPFFVEYWEAVTQTNSNLMGGMMYSIPAFVGIMALIYNHYVAKKQSPVKVILPSLVLGFCGILLQGSGFSFSIIIGRLMYGWAVFQLYVQFDVIAFQKSKPENYASDYSKIHLLQNMGVLMASLVSGYSVELFSLTMPFWISSVGFIVAGSLFVFFFRTELFKKVKTKTLKSLSV</sequence>
<protein>
    <submittedName>
        <fullName evidence="8">MFS transporter</fullName>
    </submittedName>
</protein>
<dbReference type="GO" id="GO:0022857">
    <property type="term" value="F:transmembrane transporter activity"/>
    <property type="evidence" value="ECO:0007669"/>
    <property type="project" value="InterPro"/>
</dbReference>
<keyword evidence="4 7" id="KW-0812">Transmembrane</keyword>
<dbReference type="PANTHER" id="PTHR43414">
    <property type="entry name" value="MULTIDRUG RESISTANCE PROTEIN MDTG"/>
    <property type="match status" value="1"/>
</dbReference>
<feature type="transmembrane region" description="Helical" evidence="7">
    <location>
        <begin position="231"/>
        <end position="253"/>
    </location>
</feature>
<feature type="transmembrane region" description="Helical" evidence="7">
    <location>
        <begin position="265"/>
        <end position="288"/>
    </location>
</feature>
<comment type="subcellular location">
    <subcellularLocation>
        <location evidence="1">Cell membrane</location>
        <topology evidence="1">Multi-pass membrane protein</topology>
    </subcellularLocation>
</comment>
<organism evidence="8 9">
    <name type="scientific">Flammeovirga agarivorans</name>
    <dbReference type="NCBI Taxonomy" id="2726742"/>
    <lineage>
        <taxon>Bacteria</taxon>
        <taxon>Pseudomonadati</taxon>
        <taxon>Bacteroidota</taxon>
        <taxon>Cytophagia</taxon>
        <taxon>Cytophagales</taxon>
        <taxon>Flammeovirgaceae</taxon>
        <taxon>Flammeovirga</taxon>
    </lineage>
</organism>
<dbReference type="InterPro" id="IPR011701">
    <property type="entry name" value="MFS"/>
</dbReference>
<feature type="transmembrane region" description="Helical" evidence="7">
    <location>
        <begin position="354"/>
        <end position="372"/>
    </location>
</feature>
<dbReference type="AlphaFoldDB" id="A0A7X8SGT7"/>
<feature type="transmembrane region" description="Helical" evidence="7">
    <location>
        <begin position="85"/>
        <end position="107"/>
    </location>
</feature>
<gene>
    <name evidence="8" type="ORF">HGP29_01460</name>
</gene>
<evidence type="ECO:0000256" key="7">
    <source>
        <dbReference type="SAM" id="Phobius"/>
    </source>
</evidence>
<dbReference type="Pfam" id="PF07690">
    <property type="entry name" value="MFS_1"/>
    <property type="match status" value="1"/>
</dbReference>
<keyword evidence="9" id="KW-1185">Reference proteome</keyword>
<keyword evidence="2" id="KW-0813">Transport</keyword>
<proteinExistence type="predicted"/>
<evidence type="ECO:0000256" key="1">
    <source>
        <dbReference type="ARBA" id="ARBA00004651"/>
    </source>
</evidence>
<evidence type="ECO:0000313" key="9">
    <source>
        <dbReference type="Proteomes" id="UP000585050"/>
    </source>
</evidence>
<evidence type="ECO:0000256" key="5">
    <source>
        <dbReference type="ARBA" id="ARBA00022989"/>
    </source>
</evidence>
<dbReference type="InterPro" id="IPR036259">
    <property type="entry name" value="MFS_trans_sf"/>
</dbReference>
<evidence type="ECO:0000256" key="2">
    <source>
        <dbReference type="ARBA" id="ARBA00022448"/>
    </source>
</evidence>
<dbReference type="CDD" id="cd06174">
    <property type="entry name" value="MFS"/>
    <property type="match status" value="1"/>
</dbReference>
<dbReference type="PANTHER" id="PTHR43414:SF6">
    <property type="entry name" value="MULTIDRUG RESISTANCE PROTEIN MDTG"/>
    <property type="match status" value="1"/>
</dbReference>
<keyword evidence="3" id="KW-1003">Cell membrane</keyword>
<keyword evidence="5 7" id="KW-1133">Transmembrane helix</keyword>